<dbReference type="EMBL" id="QPMK01000003">
    <property type="protein sequence ID" value="RDD67400.1"/>
    <property type="molecule type" value="Genomic_DNA"/>
</dbReference>
<accession>A0A369TQF7</accession>
<dbReference type="GO" id="GO:0009247">
    <property type="term" value="P:glycolipid biosynthetic process"/>
    <property type="evidence" value="ECO:0007669"/>
    <property type="project" value="UniProtKB-ARBA"/>
</dbReference>
<dbReference type="CDD" id="cd07984">
    <property type="entry name" value="LPLAT_LABLAT-like"/>
    <property type="match status" value="1"/>
</dbReference>
<evidence type="ECO:0000313" key="7">
    <source>
        <dbReference type="EMBL" id="RDD67400.1"/>
    </source>
</evidence>
<dbReference type="GO" id="GO:0005886">
    <property type="term" value="C:plasma membrane"/>
    <property type="evidence" value="ECO:0007669"/>
    <property type="project" value="UniProtKB-SubCell"/>
</dbReference>
<evidence type="ECO:0000256" key="4">
    <source>
        <dbReference type="ARBA" id="ARBA00022679"/>
    </source>
</evidence>
<evidence type="ECO:0000256" key="6">
    <source>
        <dbReference type="ARBA" id="ARBA00023315"/>
    </source>
</evidence>
<proteinExistence type="predicted"/>
<dbReference type="OrthoDB" id="9801955at2"/>
<organism evidence="7 8">
    <name type="scientific">Thalassococcus profundi</name>
    <dbReference type="NCBI Taxonomy" id="2282382"/>
    <lineage>
        <taxon>Bacteria</taxon>
        <taxon>Pseudomonadati</taxon>
        <taxon>Pseudomonadota</taxon>
        <taxon>Alphaproteobacteria</taxon>
        <taxon>Rhodobacterales</taxon>
        <taxon>Roseobacteraceae</taxon>
        <taxon>Thalassococcus</taxon>
    </lineage>
</organism>
<reference evidence="7 8" key="1">
    <citation type="submission" date="2018-07" db="EMBL/GenBank/DDBJ databases">
        <title>Thalassococcus profundi sp. nov., a marine bacterium isolated from deep seawater of Okinawa Trough.</title>
        <authorList>
            <person name="Yu M."/>
        </authorList>
    </citation>
    <scope>NUCLEOTIDE SEQUENCE [LARGE SCALE GENOMIC DNA]</scope>
    <source>
        <strain evidence="7 8">WRAS1</strain>
    </source>
</reference>
<dbReference type="AlphaFoldDB" id="A0A369TQF7"/>
<dbReference type="PIRSF" id="PIRSF026649">
    <property type="entry name" value="MsbB"/>
    <property type="match status" value="1"/>
</dbReference>
<evidence type="ECO:0000256" key="1">
    <source>
        <dbReference type="ARBA" id="ARBA00004533"/>
    </source>
</evidence>
<evidence type="ECO:0000313" key="8">
    <source>
        <dbReference type="Proteomes" id="UP000253977"/>
    </source>
</evidence>
<dbReference type="Proteomes" id="UP000253977">
    <property type="component" value="Unassembled WGS sequence"/>
</dbReference>
<gene>
    <name evidence="7" type="ORF">DU478_06690</name>
</gene>
<dbReference type="RefSeq" id="WP_114510149.1">
    <property type="nucleotide sequence ID" value="NZ_QPMK01000003.1"/>
</dbReference>
<evidence type="ECO:0000256" key="2">
    <source>
        <dbReference type="ARBA" id="ARBA00022475"/>
    </source>
</evidence>
<dbReference type="PANTHER" id="PTHR30606:SF10">
    <property type="entry name" value="PHOSPHATIDYLINOSITOL MANNOSIDE ACYLTRANSFERASE"/>
    <property type="match status" value="1"/>
</dbReference>
<sequence>MSDTDPDTGPQGTRADWITDRVLRGLIWAALRLPLRTRLWLVAGLVKRVIAPLAGYRKRAMANLAHVFPDMPPAEQRRIADAVADNAGRTLIENYDVHGLRDRMADVPLSGPGVAEIEKARAEGRPVLFVTGHFGNFEAPRAALVARGYEIGGLYRPMSNAFFNDHYAQNMHALSGPVFEQGRRGTMGLLRHIKDGGMGVLLFDVYDSAGVPIDFMDQPAPTLTSAADIALRTGALMVPFFGTRQADGISFEAWFDAPVPHGDPVEMMRAATQALEARVRERPEQWFWIHRRWKPRRQEKRQRKRAAARTSP</sequence>
<comment type="subcellular location">
    <subcellularLocation>
        <location evidence="1">Cell inner membrane</location>
    </subcellularLocation>
</comment>
<keyword evidence="5" id="KW-0472">Membrane</keyword>
<keyword evidence="6 7" id="KW-0012">Acyltransferase</keyword>
<dbReference type="Pfam" id="PF03279">
    <property type="entry name" value="Lip_A_acyltrans"/>
    <property type="match status" value="1"/>
</dbReference>
<keyword evidence="3" id="KW-0997">Cell inner membrane</keyword>
<comment type="caution">
    <text evidence="7">The sequence shown here is derived from an EMBL/GenBank/DDBJ whole genome shotgun (WGS) entry which is preliminary data.</text>
</comment>
<dbReference type="InterPro" id="IPR004960">
    <property type="entry name" value="LipA_acyltrans"/>
</dbReference>
<keyword evidence="2" id="KW-1003">Cell membrane</keyword>
<evidence type="ECO:0000256" key="5">
    <source>
        <dbReference type="ARBA" id="ARBA00023136"/>
    </source>
</evidence>
<dbReference type="GO" id="GO:0016746">
    <property type="term" value="F:acyltransferase activity"/>
    <property type="evidence" value="ECO:0007669"/>
    <property type="project" value="UniProtKB-KW"/>
</dbReference>
<keyword evidence="8" id="KW-1185">Reference proteome</keyword>
<dbReference type="PANTHER" id="PTHR30606">
    <property type="entry name" value="LIPID A BIOSYNTHESIS LAUROYL ACYLTRANSFERASE"/>
    <property type="match status" value="1"/>
</dbReference>
<evidence type="ECO:0000256" key="3">
    <source>
        <dbReference type="ARBA" id="ARBA00022519"/>
    </source>
</evidence>
<protein>
    <submittedName>
        <fullName evidence="7">Lauroyl acyltransferase</fullName>
    </submittedName>
</protein>
<keyword evidence="4 7" id="KW-0808">Transferase</keyword>
<name>A0A369TQF7_9RHOB</name>